<feature type="chain" id="PRO_5041930225" description="Secreted protein" evidence="2">
    <location>
        <begin position="21"/>
        <end position="120"/>
    </location>
</feature>
<organism evidence="3 4">
    <name type="scientific">Mycena maculata</name>
    <dbReference type="NCBI Taxonomy" id="230809"/>
    <lineage>
        <taxon>Eukaryota</taxon>
        <taxon>Fungi</taxon>
        <taxon>Dikarya</taxon>
        <taxon>Basidiomycota</taxon>
        <taxon>Agaricomycotina</taxon>
        <taxon>Agaricomycetes</taxon>
        <taxon>Agaricomycetidae</taxon>
        <taxon>Agaricales</taxon>
        <taxon>Marasmiineae</taxon>
        <taxon>Mycenaceae</taxon>
        <taxon>Mycena</taxon>
    </lineage>
</organism>
<dbReference type="AlphaFoldDB" id="A0AAD7J0X2"/>
<keyword evidence="2" id="KW-0732">Signal</keyword>
<keyword evidence="4" id="KW-1185">Reference proteome</keyword>
<evidence type="ECO:0008006" key="5">
    <source>
        <dbReference type="Google" id="ProtNLM"/>
    </source>
</evidence>
<evidence type="ECO:0000313" key="3">
    <source>
        <dbReference type="EMBL" id="KAJ7754702.1"/>
    </source>
</evidence>
<gene>
    <name evidence="3" type="ORF">DFH07DRAFT_773694</name>
</gene>
<proteinExistence type="predicted"/>
<comment type="caution">
    <text evidence="3">The sequence shown here is derived from an EMBL/GenBank/DDBJ whole genome shotgun (WGS) entry which is preliminary data.</text>
</comment>
<evidence type="ECO:0000256" key="1">
    <source>
        <dbReference type="SAM" id="MobiDB-lite"/>
    </source>
</evidence>
<evidence type="ECO:0000256" key="2">
    <source>
        <dbReference type="SAM" id="SignalP"/>
    </source>
</evidence>
<feature type="region of interest" description="Disordered" evidence="1">
    <location>
        <begin position="85"/>
        <end position="120"/>
    </location>
</feature>
<evidence type="ECO:0000313" key="4">
    <source>
        <dbReference type="Proteomes" id="UP001215280"/>
    </source>
</evidence>
<reference evidence="3" key="1">
    <citation type="submission" date="2023-03" db="EMBL/GenBank/DDBJ databases">
        <title>Massive genome expansion in bonnet fungi (Mycena s.s.) driven by repeated elements and novel gene families across ecological guilds.</title>
        <authorList>
            <consortium name="Lawrence Berkeley National Laboratory"/>
            <person name="Harder C.B."/>
            <person name="Miyauchi S."/>
            <person name="Viragh M."/>
            <person name="Kuo A."/>
            <person name="Thoen E."/>
            <person name="Andreopoulos B."/>
            <person name="Lu D."/>
            <person name="Skrede I."/>
            <person name="Drula E."/>
            <person name="Henrissat B."/>
            <person name="Morin E."/>
            <person name="Kohler A."/>
            <person name="Barry K."/>
            <person name="LaButti K."/>
            <person name="Morin E."/>
            <person name="Salamov A."/>
            <person name="Lipzen A."/>
            <person name="Mereny Z."/>
            <person name="Hegedus B."/>
            <person name="Baldrian P."/>
            <person name="Stursova M."/>
            <person name="Weitz H."/>
            <person name="Taylor A."/>
            <person name="Grigoriev I.V."/>
            <person name="Nagy L.G."/>
            <person name="Martin F."/>
            <person name="Kauserud H."/>
        </authorList>
    </citation>
    <scope>NUCLEOTIDE SEQUENCE</scope>
    <source>
        <strain evidence="3">CBHHK188m</strain>
    </source>
</reference>
<sequence length="120" mass="12739">MHLALAFSLILILSVAFVLCAPLQGSEDCIGRIDLGSSTIMGRASLATSDCIGCMRGTLSTIIVRAPLLRMNLWSGTSGLEAEEARKMSEMHSIPSLQSKLEESARKSHAVNPAEPQAAV</sequence>
<protein>
    <recommendedName>
        <fullName evidence="5">Secreted protein</fullName>
    </recommendedName>
</protein>
<dbReference type="EMBL" id="JARJLG010000066">
    <property type="protein sequence ID" value="KAJ7754702.1"/>
    <property type="molecule type" value="Genomic_DNA"/>
</dbReference>
<feature type="signal peptide" evidence="2">
    <location>
        <begin position="1"/>
        <end position="20"/>
    </location>
</feature>
<accession>A0AAD7J0X2</accession>
<name>A0AAD7J0X2_9AGAR</name>
<dbReference type="Proteomes" id="UP001215280">
    <property type="component" value="Unassembled WGS sequence"/>
</dbReference>